<proteinExistence type="predicted"/>
<name>A0A4D4LZC1_STRAX</name>
<organism evidence="1 2">
    <name type="scientific">Streptomyces avermitilis</name>
    <dbReference type="NCBI Taxonomy" id="33903"/>
    <lineage>
        <taxon>Bacteria</taxon>
        <taxon>Bacillati</taxon>
        <taxon>Actinomycetota</taxon>
        <taxon>Actinomycetes</taxon>
        <taxon>Kitasatosporales</taxon>
        <taxon>Streptomycetaceae</taxon>
        <taxon>Streptomyces</taxon>
    </lineage>
</organism>
<evidence type="ECO:0000313" key="2">
    <source>
        <dbReference type="Proteomes" id="UP000302139"/>
    </source>
</evidence>
<protein>
    <submittedName>
        <fullName evidence="1">Uncharacterized protein</fullName>
    </submittedName>
</protein>
<reference evidence="1 2" key="1">
    <citation type="submission" date="2019-04" db="EMBL/GenBank/DDBJ databases">
        <title>Draft genome sequences of Streptomyces avermitilis NBRC 14893.</title>
        <authorList>
            <person name="Komaki H."/>
            <person name="Tamura T."/>
            <person name="Hosoyama A."/>
        </authorList>
    </citation>
    <scope>NUCLEOTIDE SEQUENCE [LARGE SCALE GENOMIC DNA]</scope>
    <source>
        <strain evidence="1 2">NBRC 14893</strain>
    </source>
</reference>
<dbReference type="Proteomes" id="UP000302139">
    <property type="component" value="Unassembled WGS sequence"/>
</dbReference>
<dbReference type="EMBL" id="BJHX01000001">
    <property type="protein sequence ID" value="GDY64228.1"/>
    <property type="molecule type" value="Genomic_DNA"/>
</dbReference>
<comment type="caution">
    <text evidence="1">The sequence shown here is derived from an EMBL/GenBank/DDBJ whole genome shotgun (WGS) entry which is preliminary data.</text>
</comment>
<accession>A0A4D4LZC1</accession>
<sequence>MGLVGDLDGTAGAVERLGAFVGVLVRGSYGVRPSGAVGGPGRPGLRGLAGLRLRPGRVLRALGGGLGRGAELAAPTRAVGLVRRRRRRLGLGRGWAWAPGLFCAAA</sequence>
<evidence type="ECO:0000313" key="1">
    <source>
        <dbReference type="EMBL" id="GDY64228.1"/>
    </source>
</evidence>
<dbReference type="AlphaFoldDB" id="A0A4D4LZC1"/>
<gene>
    <name evidence="1" type="ORF">SAV14893_036210</name>
</gene>